<dbReference type="EMBL" id="JACCAA010000001">
    <property type="protein sequence ID" value="NYG58685.1"/>
    <property type="molecule type" value="Genomic_DNA"/>
</dbReference>
<dbReference type="Proteomes" id="UP000540656">
    <property type="component" value="Unassembled WGS sequence"/>
</dbReference>
<organism evidence="1 2">
    <name type="scientific">Nocardioides daedukensis</name>
    <dbReference type="NCBI Taxonomy" id="634462"/>
    <lineage>
        <taxon>Bacteria</taxon>
        <taxon>Bacillati</taxon>
        <taxon>Actinomycetota</taxon>
        <taxon>Actinomycetes</taxon>
        <taxon>Propionibacteriales</taxon>
        <taxon>Nocardioidaceae</taxon>
        <taxon>Nocardioides</taxon>
    </lineage>
</organism>
<dbReference type="RefSeq" id="WP_218855445.1">
    <property type="nucleotide sequence ID" value="NZ_JACCAA010000001.1"/>
</dbReference>
<name>A0A7Y9S3B6_9ACTN</name>
<gene>
    <name evidence="1" type="ORF">BJ980_001608</name>
</gene>
<protein>
    <recommendedName>
        <fullName evidence="3">SseB family protein</fullName>
    </recommendedName>
</protein>
<evidence type="ECO:0000313" key="2">
    <source>
        <dbReference type="Proteomes" id="UP000540656"/>
    </source>
</evidence>
<dbReference type="AlphaFoldDB" id="A0A7Y9S3B6"/>
<sequence>MDQPTNDMDDQAAQVAELDRLNAVLNSAPGGDVNADRALWQHVAKLENWFFIARGSAENPSPYSLAAEPGMMICIYSSAARAQEAARLSGLVEPGAEGVPLYAMPVPMAINYVAAFAQTGAFGVTIDYPQIRAYTALANLGMLKKWLEES</sequence>
<evidence type="ECO:0000313" key="1">
    <source>
        <dbReference type="EMBL" id="NYG58685.1"/>
    </source>
</evidence>
<keyword evidence="2" id="KW-1185">Reference proteome</keyword>
<evidence type="ECO:0008006" key="3">
    <source>
        <dbReference type="Google" id="ProtNLM"/>
    </source>
</evidence>
<proteinExistence type="predicted"/>
<accession>A0A7Y9S3B6</accession>
<comment type="caution">
    <text evidence="1">The sequence shown here is derived from an EMBL/GenBank/DDBJ whole genome shotgun (WGS) entry which is preliminary data.</text>
</comment>
<reference evidence="1 2" key="1">
    <citation type="submission" date="2020-07" db="EMBL/GenBank/DDBJ databases">
        <title>Sequencing the genomes of 1000 actinobacteria strains.</title>
        <authorList>
            <person name="Klenk H.-P."/>
        </authorList>
    </citation>
    <scope>NUCLEOTIDE SEQUENCE [LARGE SCALE GENOMIC DNA]</scope>
    <source>
        <strain evidence="1 2">DSM 23819</strain>
    </source>
</reference>